<dbReference type="InterPro" id="IPR008271">
    <property type="entry name" value="Ser/Thr_kinase_AS"/>
</dbReference>
<dbReference type="Gene3D" id="3.30.200.20">
    <property type="entry name" value="Phosphorylase Kinase, domain 1"/>
    <property type="match status" value="1"/>
</dbReference>
<accession>A0ABW2JV56</accession>
<dbReference type="Pfam" id="PF00400">
    <property type="entry name" value="WD40"/>
    <property type="match status" value="9"/>
</dbReference>
<dbReference type="InterPro" id="IPR001680">
    <property type="entry name" value="WD40_rpt"/>
</dbReference>
<dbReference type="SUPFAM" id="SSF56112">
    <property type="entry name" value="Protein kinase-like (PK-like)"/>
    <property type="match status" value="1"/>
</dbReference>
<dbReference type="Proteomes" id="UP001596523">
    <property type="component" value="Unassembled WGS sequence"/>
</dbReference>
<evidence type="ECO:0000313" key="5">
    <source>
        <dbReference type="EMBL" id="MFC7309509.1"/>
    </source>
</evidence>
<dbReference type="GO" id="GO:0016301">
    <property type="term" value="F:kinase activity"/>
    <property type="evidence" value="ECO:0007669"/>
    <property type="project" value="UniProtKB-KW"/>
</dbReference>
<evidence type="ECO:0000256" key="1">
    <source>
        <dbReference type="ARBA" id="ARBA00022574"/>
    </source>
</evidence>
<feature type="repeat" description="WD" evidence="3">
    <location>
        <begin position="1014"/>
        <end position="1055"/>
    </location>
</feature>
<dbReference type="InterPro" id="IPR000719">
    <property type="entry name" value="Prot_kinase_dom"/>
</dbReference>
<dbReference type="EMBL" id="JBHTCF010000022">
    <property type="protein sequence ID" value="MFC7309509.1"/>
    <property type="molecule type" value="Genomic_DNA"/>
</dbReference>
<dbReference type="PROSITE" id="PS00678">
    <property type="entry name" value="WD_REPEATS_1"/>
    <property type="match status" value="5"/>
</dbReference>
<dbReference type="PROSITE" id="PS50082">
    <property type="entry name" value="WD_REPEATS_2"/>
    <property type="match status" value="7"/>
</dbReference>
<dbReference type="Gene3D" id="2.130.10.10">
    <property type="entry name" value="YVTN repeat-like/Quinoprotein amine dehydrogenase"/>
    <property type="match status" value="4"/>
</dbReference>
<keyword evidence="1 3" id="KW-0853">WD repeat</keyword>
<dbReference type="SUPFAM" id="SSF50998">
    <property type="entry name" value="Quinoprotein alcohol dehydrogenase-like"/>
    <property type="match status" value="1"/>
</dbReference>
<proteinExistence type="predicted"/>
<dbReference type="InterPro" id="IPR015943">
    <property type="entry name" value="WD40/YVTN_repeat-like_dom_sf"/>
</dbReference>
<dbReference type="RefSeq" id="WP_381838494.1">
    <property type="nucleotide sequence ID" value="NZ_JBHTCF010000022.1"/>
</dbReference>
<feature type="repeat" description="WD" evidence="3">
    <location>
        <begin position="591"/>
        <end position="632"/>
    </location>
</feature>
<reference evidence="6" key="1">
    <citation type="journal article" date="2019" name="Int. J. Syst. Evol. Microbiol.">
        <title>The Global Catalogue of Microorganisms (GCM) 10K type strain sequencing project: providing services to taxonomists for standard genome sequencing and annotation.</title>
        <authorList>
            <consortium name="The Broad Institute Genomics Platform"/>
            <consortium name="The Broad Institute Genome Sequencing Center for Infectious Disease"/>
            <person name="Wu L."/>
            <person name="Ma J."/>
        </authorList>
    </citation>
    <scope>NUCLEOTIDE SEQUENCE [LARGE SCALE GENOMIC DNA]</scope>
    <source>
        <strain evidence="6">SYNS20</strain>
    </source>
</reference>
<comment type="caution">
    <text evidence="5">The sequence shown here is derived from an EMBL/GenBank/DDBJ whole genome shotgun (WGS) entry which is preliminary data.</text>
</comment>
<dbReference type="InterPro" id="IPR036322">
    <property type="entry name" value="WD40_repeat_dom_sf"/>
</dbReference>
<dbReference type="SUPFAM" id="SSF50978">
    <property type="entry name" value="WD40 repeat-like"/>
    <property type="match status" value="1"/>
</dbReference>
<dbReference type="CDD" id="cd14014">
    <property type="entry name" value="STKc_PknB_like"/>
    <property type="match status" value="1"/>
</dbReference>
<sequence>MGEVPAVWQIGDVIDGRYEVTDVHLAGAMGIVHRVRHLVWGSDLAVKSPWPELFQRPGDQERFIAEAQTWVSLGLHPHVCGCYYVRTLGGVPRVFTEYVGGGSLADWIDDRRLYEGGPGRAVRRILDLAIQISWGLEHAHEQGLVHQDIKPANVLVDASGPDGTALTAKVTDFGLARARQALPAPVPGEQPHSGTVLVANGGMTPAYASPEQAAGHQVGRRSDIYSFAVSVLEMFTGGIDWPRGTAGDALAAYLADGPAEAGLPELPADVGELLAECLRRHPADRPPAMSEVTERLTALYRRATGRGYPGTRPVAADLRADEFNNHALSLLDLGRTADAEETFALALAADPQHPQATYNAGLLQWRRGALTDEDLVARTEAAAAAADAPWQARHLLALAHLERGDLASAGPLLDTAVRAAPGEADVEATVRTVRSGSVPHARCVATGGGHWQRDPGVYMEIPPHAAAREVPVRISGDGQVAVTGDREGVVRVWNVPDGRCLHAFREHDGRVLSVDVTDDGRFAVSVGAGHVAVRDLTDGRLRWTFPSDDPHGYVWVWSVRISAGGGFVVGAGADGRVLVWDCRADGARRELAGHSSGVSLVEVGDGGRFALSSGGDDTARLWDLYSGECRQVLELAEAPVALALSGDASRAVTGDHDGSLRLWDLRSGVCLRTLTGHVGEVKALSLSADARHLLSCGKDRSVRYWDLDAGRCLRTFRGHEDTVSAVRLGSGFGISAAQDNTTRWWTLPGTSFAGTVQLARPRPPAELNELVDLVAESVAAAEDAMAAGDHASALALLTRARALPGHERSATALSAWRALDRCSARVGLRTAWESRTLEGPEHVRHVALSADGRIGASSSYRGTEVRVWDLGSGTCVHTLDVKEPTALWLSPDGRRLRTVGDGELRTWRVSTGECLSTVRLGSQAWAAARFSADGRTVLVRSDGVIRSDGLIRAWDVDSGKPWPHAIEGPDRLHTLWVDTDSRRALGDEFTASADSVAGALRVWDLDSGRCLHVLEGHTSWLPSVCLSPDGRHALSTSLDKTIRLWDITTGTQVRTFEAHPGHAAALSFVGDGRWALSGGSDGTLRLWDVATGRCVRTLTGHQKGVSALAVAPGGHFVLSGSDDGAVRLWEFDWELDAREPCDWDDGALPYAEMFLRRHGPQWPEAAFEALLDRLRDVGYGWLRAEGVRARLRELALLMP</sequence>
<dbReference type="Gene3D" id="1.25.40.10">
    <property type="entry name" value="Tetratricopeptide repeat domain"/>
    <property type="match status" value="1"/>
</dbReference>
<keyword evidence="5" id="KW-0808">Transferase</keyword>
<dbReference type="InterPro" id="IPR019775">
    <property type="entry name" value="WD40_repeat_CS"/>
</dbReference>
<dbReference type="PANTHER" id="PTHR19848:SF8">
    <property type="entry name" value="F-BOX AND WD REPEAT DOMAIN CONTAINING 7"/>
    <property type="match status" value="1"/>
</dbReference>
<dbReference type="SUPFAM" id="SSF48452">
    <property type="entry name" value="TPR-like"/>
    <property type="match status" value="1"/>
</dbReference>
<keyword evidence="2" id="KW-0677">Repeat</keyword>
<dbReference type="CDD" id="cd00200">
    <property type="entry name" value="WD40"/>
    <property type="match status" value="2"/>
</dbReference>
<dbReference type="PROSITE" id="PS50294">
    <property type="entry name" value="WD_REPEATS_REGION"/>
    <property type="match status" value="5"/>
</dbReference>
<dbReference type="PRINTS" id="PR00320">
    <property type="entry name" value="GPROTEINBRPT"/>
</dbReference>
<dbReference type="SMART" id="SM00320">
    <property type="entry name" value="WD40"/>
    <property type="match status" value="13"/>
</dbReference>
<organism evidence="5 6">
    <name type="scientific">Streptomyces monticola</name>
    <dbReference type="NCBI Taxonomy" id="2666263"/>
    <lineage>
        <taxon>Bacteria</taxon>
        <taxon>Bacillati</taxon>
        <taxon>Actinomycetota</taxon>
        <taxon>Actinomycetes</taxon>
        <taxon>Kitasatosporales</taxon>
        <taxon>Streptomycetaceae</taxon>
        <taxon>Streptomyces</taxon>
    </lineage>
</organism>
<dbReference type="InterPro" id="IPR001245">
    <property type="entry name" value="Ser-Thr/Tyr_kinase_cat_dom"/>
</dbReference>
<dbReference type="SMART" id="SM00220">
    <property type="entry name" value="S_TKc"/>
    <property type="match status" value="1"/>
</dbReference>
<dbReference type="PANTHER" id="PTHR19848">
    <property type="entry name" value="WD40 REPEAT PROTEIN"/>
    <property type="match status" value="1"/>
</dbReference>
<feature type="domain" description="Protein kinase" evidence="4">
    <location>
        <begin position="18"/>
        <end position="300"/>
    </location>
</feature>
<keyword evidence="6" id="KW-1185">Reference proteome</keyword>
<dbReference type="InterPro" id="IPR020472">
    <property type="entry name" value="WD40_PAC1"/>
</dbReference>
<dbReference type="InterPro" id="IPR011047">
    <property type="entry name" value="Quinoprotein_ADH-like_sf"/>
</dbReference>
<dbReference type="Pfam" id="PF07714">
    <property type="entry name" value="PK_Tyr_Ser-Thr"/>
    <property type="match status" value="1"/>
</dbReference>
<dbReference type="PROSITE" id="PS00108">
    <property type="entry name" value="PROTEIN_KINASE_ST"/>
    <property type="match status" value="1"/>
</dbReference>
<evidence type="ECO:0000259" key="4">
    <source>
        <dbReference type="PROSITE" id="PS50011"/>
    </source>
</evidence>
<gene>
    <name evidence="5" type="ORF">ACFQVC_35525</name>
</gene>
<dbReference type="PROSITE" id="PS50011">
    <property type="entry name" value="PROTEIN_KINASE_DOM"/>
    <property type="match status" value="1"/>
</dbReference>
<dbReference type="InterPro" id="IPR011990">
    <property type="entry name" value="TPR-like_helical_dom_sf"/>
</dbReference>
<protein>
    <submittedName>
        <fullName evidence="5">Protein kinase</fullName>
    </submittedName>
</protein>
<feature type="repeat" description="WD" evidence="3">
    <location>
        <begin position="674"/>
        <end position="715"/>
    </location>
</feature>
<dbReference type="InterPro" id="IPR011009">
    <property type="entry name" value="Kinase-like_dom_sf"/>
</dbReference>
<keyword evidence="5" id="KW-0418">Kinase</keyword>
<feature type="repeat" description="WD" evidence="3">
    <location>
        <begin position="1056"/>
        <end position="1097"/>
    </location>
</feature>
<evidence type="ECO:0000256" key="2">
    <source>
        <dbReference type="ARBA" id="ARBA00022737"/>
    </source>
</evidence>
<feature type="repeat" description="WD" evidence="3">
    <location>
        <begin position="641"/>
        <end position="673"/>
    </location>
</feature>
<dbReference type="Gene3D" id="1.10.510.10">
    <property type="entry name" value="Transferase(Phosphotransferase) domain 1"/>
    <property type="match status" value="1"/>
</dbReference>
<feature type="repeat" description="WD" evidence="3">
    <location>
        <begin position="1098"/>
        <end position="1132"/>
    </location>
</feature>
<name>A0ABW2JV56_9ACTN</name>
<evidence type="ECO:0000256" key="3">
    <source>
        <dbReference type="PROSITE-ProRule" id="PRU00221"/>
    </source>
</evidence>
<feature type="repeat" description="WD" evidence="3">
    <location>
        <begin position="472"/>
        <end position="503"/>
    </location>
</feature>
<evidence type="ECO:0000313" key="6">
    <source>
        <dbReference type="Proteomes" id="UP001596523"/>
    </source>
</evidence>